<gene>
    <name evidence="1" type="ORF">LCGC14_0454830</name>
</gene>
<protein>
    <submittedName>
        <fullName evidence="1">Uncharacterized protein</fullName>
    </submittedName>
</protein>
<comment type="caution">
    <text evidence="1">The sequence shown here is derived from an EMBL/GenBank/DDBJ whole genome shotgun (WGS) entry which is preliminary data.</text>
</comment>
<dbReference type="AlphaFoldDB" id="A0A0F9SGT0"/>
<reference evidence="1" key="1">
    <citation type="journal article" date="2015" name="Nature">
        <title>Complex archaea that bridge the gap between prokaryotes and eukaryotes.</title>
        <authorList>
            <person name="Spang A."/>
            <person name="Saw J.H."/>
            <person name="Jorgensen S.L."/>
            <person name="Zaremba-Niedzwiedzka K."/>
            <person name="Martijn J."/>
            <person name="Lind A.E."/>
            <person name="van Eijk R."/>
            <person name="Schleper C."/>
            <person name="Guy L."/>
            <person name="Ettema T.J."/>
        </authorList>
    </citation>
    <scope>NUCLEOTIDE SEQUENCE</scope>
</reference>
<sequence>MLKSISVLVVVAGVLVACGSSGALNGISKLGADFARAFNQDRNAEPISLAGVTLPRFPTSEPFNP</sequence>
<dbReference type="EMBL" id="LAZR01000458">
    <property type="protein sequence ID" value="KKN68110.1"/>
    <property type="molecule type" value="Genomic_DNA"/>
</dbReference>
<accession>A0A0F9SGT0</accession>
<evidence type="ECO:0000313" key="1">
    <source>
        <dbReference type="EMBL" id="KKN68110.1"/>
    </source>
</evidence>
<proteinExistence type="predicted"/>
<dbReference type="PROSITE" id="PS51257">
    <property type="entry name" value="PROKAR_LIPOPROTEIN"/>
    <property type="match status" value="1"/>
</dbReference>
<organism evidence="1">
    <name type="scientific">marine sediment metagenome</name>
    <dbReference type="NCBI Taxonomy" id="412755"/>
    <lineage>
        <taxon>unclassified sequences</taxon>
        <taxon>metagenomes</taxon>
        <taxon>ecological metagenomes</taxon>
    </lineage>
</organism>
<name>A0A0F9SGT0_9ZZZZ</name>